<evidence type="ECO:0000256" key="8">
    <source>
        <dbReference type="ARBA" id="ARBA00038436"/>
    </source>
</evidence>
<comment type="caution">
    <text evidence="11">The sequence shown here is derived from an EMBL/GenBank/DDBJ whole genome shotgun (WGS) entry which is preliminary data.</text>
</comment>
<evidence type="ECO:0000313" key="13">
    <source>
        <dbReference type="Proteomes" id="UP000243640"/>
    </source>
</evidence>
<evidence type="ECO:0000256" key="6">
    <source>
        <dbReference type="ARBA" id="ARBA00022989"/>
    </source>
</evidence>
<gene>
    <name evidence="11" type="ORF">B6S09_02625</name>
    <name evidence="12" type="ORF">LY04_01235</name>
</gene>
<keyword evidence="3" id="KW-1003">Cell membrane</keyword>
<comment type="subunit">
    <text evidence="9">The complex comprises the extracytoplasmic solute receptor protein and the two transmembrane proteins.</text>
</comment>
<dbReference type="AlphaFoldDB" id="A0A235CMZ7"/>
<dbReference type="OrthoDB" id="8559033at2"/>
<dbReference type="InterPro" id="IPR055348">
    <property type="entry name" value="DctQ"/>
</dbReference>
<dbReference type="GO" id="GO:0022857">
    <property type="term" value="F:transmembrane transporter activity"/>
    <property type="evidence" value="ECO:0007669"/>
    <property type="project" value="UniProtKB-UniRule"/>
</dbReference>
<dbReference type="EMBL" id="NQJF01000002">
    <property type="protein sequence ID" value="OYD25754.1"/>
    <property type="molecule type" value="Genomic_DNA"/>
</dbReference>
<feature type="transmembrane region" description="Helical" evidence="9">
    <location>
        <begin position="50"/>
        <end position="72"/>
    </location>
</feature>
<dbReference type="RefSeq" id="WP_094276943.1">
    <property type="nucleotide sequence ID" value="NZ_JAJGNK010000002.1"/>
</dbReference>
<dbReference type="InterPro" id="IPR007387">
    <property type="entry name" value="TRAP_DctQ"/>
</dbReference>
<name>A0A235CMZ7_9GAMM</name>
<evidence type="ECO:0000256" key="5">
    <source>
        <dbReference type="ARBA" id="ARBA00022692"/>
    </source>
</evidence>
<dbReference type="PANTHER" id="PTHR35011">
    <property type="entry name" value="2,3-DIKETO-L-GULONATE TRAP TRANSPORTER SMALL PERMEASE PROTEIN YIAM"/>
    <property type="match status" value="1"/>
</dbReference>
<protein>
    <recommendedName>
        <fullName evidence="9">TRAP transporter small permease protein</fullName>
    </recommendedName>
</protein>
<keyword evidence="6 9" id="KW-1133">Transmembrane helix</keyword>
<keyword evidence="7 9" id="KW-0472">Membrane</keyword>
<dbReference type="EMBL" id="SODO01000003">
    <property type="protein sequence ID" value="TDW60239.1"/>
    <property type="molecule type" value="Genomic_DNA"/>
</dbReference>
<dbReference type="Pfam" id="PF04290">
    <property type="entry name" value="DctQ"/>
    <property type="match status" value="1"/>
</dbReference>
<evidence type="ECO:0000256" key="2">
    <source>
        <dbReference type="ARBA" id="ARBA00022448"/>
    </source>
</evidence>
<keyword evidence="2 9" id="KW-0813">Transport</keyword>
<evidence type="ECO:0000256" key="7">
    <source>
        <dbReference type="ARBA" id="ARBA00023136"/>
    </source>
</evidence>
<sequence length="177" mass="19834">MKTLLSFWCRGVGWLVSATSHTISLALPLLAGTVAFEVFSRYVLDRPTLWAYDVSLFLFGYIGALCGAHAQLKKSHINVDIVYLAVSQRWKNVFDLLANTLGGFFLLVIATKGWEKAVEALEFGYTRQSEWAPSIAHFWIMVTVAAVLFLMQLSADMIKDTWQLVTGDPLLNEEEQA</sequence>
<comment type="similarity">
    <text evidence="8 9">Belongs to the TRAP transporter small permease family.</text>
</comment>
<keyword evidence="14" id="KW-1185">Reference proteome</keyword>
<evidence type="ECO:0000256" key="9">
    <source>
        <dbReference type="RuleBase" id="RU369079"/>
    </source>
</evidence>
<keyword evidence="5 9" id="KW-0812">Transmembrane</keyword>
<dbReference type="Proteomes" id="UP000243640">
    <property type="component" value="Unassembled WGS sequence"/>
</dbReference>
<evidence type="ECO:0000256" key="4">
    <source>
        <dbReference type="ARBA" id="ARBA00022519"/>
    </source>
</evidence>
<dbReference type="GO" id="GO:0005886">
    <property type="term" value="C:plasma membrane"/>
    <property type="evidence" value="ECO:0007669"/>
    <property type="project" value="UniProtKB-SubCell"/>
</dbReference>
<feature type="domain" description="Tripartite ATP-independent periplasmic transporters DctQ component" evidence="10">
    <location>
        <begin position="31"/>
        <end position="159"/>
    </location>
</feature>
<feature type="transmembrane region" description="Helical" evidence="9">
    <location>
        <begin position="12"/>
        <end position="30"/>
    </location>
</feature>
<comment type="subcellular location">
    <subcellularLocation>
        <location evidence="1 9">Cell inner membrane</location>
        <topology evidence="1 9">Multi-pass membrane protein</topology>
    </subcellularLocation>
</comment>
<evidence type="ECO:0000313" key="11">
    <source>
        <dbReference type="EMBL" id="OYD25754.1"/>
    </source>
</evidence>
<keyword evidence="4 9" id="KW-0997">Cell inner membrane</keyword>
<evidence type="ECO:0000256" key="3">
    <source>
        <dbReference type="ARBA" id="ARBA00022475"/>
    </source>
</evidence>
<evidence type="ECO:0000313" key="14">
    <source>
        <dbReference type="Proteomes" id="UP000295058"/>
    </source>
</evidence>
<feature type="transmembrane region" description="Helical" evidence="9">
    <location>
        <begin position="131"/>
        <end position="151"/>
    </location>
</feature>
<comment type="function">
    <text evidence="9">Part of the tripartite ATP-independent periplasmic (TRAP) transport system.</text>
</comment>
<evidence type="ECO:0000256" key="1">
    <source>
        <dbReference type="ARBA" id="ARBA00004429"/>
    </source>
</evidence>
<feature type="transmembrane region" description="Helical" evidence="9">
    <location>
        <begin position="93"/>
        <end position="111"/>
    </location>
</feature>
<dbReference type="Proteomes" id="UP000295058">
    <property type="component" value="Unassembled WGS sequence"/>
</dbReference>
<reference evidence="12 14" key="2">
    <citation type="submission" date="2019-03" db="EMBL/GenBank/DDBJ databases">
        <title>Genomic Encyclopedia of Archaeal and Bacterial Type Strains, Phase II (KMG-II): from individual species to whole genera.</title>
        <authorList>
            <person name="Goeker M."/>
        </authorList>
    </citation>
    <scope>NUCLEOTIDE SEQUENCE [LARGE SCALE GENOMIC DNA]</scope>
    <source>
        <strain evidence="12 14">DSM 15594</strain>
    </source>
</reference>
<evidence type="ECO:0000259" key="10">
    <source>
        <dbReference type="Pfam" id="PF04290"/>
    </source>
</evidence>
<proteinExistence type="inferred from homology"/>
<accession>A0A235CMZ7</accession>
<organism evidence="11 13">
    <name type="scientific">Oceanimonas baumannii</name>
    <dbReference type="NCBI Taxonomy" id="129578"/>
    <lineage>
        <taxon>Bacteria</taxon>
        <taxon>Pseudomonadati</taxon>
        <taxon>Pseudomonadota</taxon>
        <taxon>Gammaproteobacteria</taxon>
        <taxon>Aeromonadales</taxon>
        <taxon>Aeromonadaceae</taxon>
        <taxon>Oceanimonas</taxon>
    </lineage>
</organism>
<reference evidence="11 13" key="1">
    <citation type="submission" date="2017-08" db="EMBL/GenBank/DDBJ databases">
        <title>Draft Genome Sequence of the Marine Bacterium Oceanimonas baumannii ATCC 700832.</title>
        <authorList>
            <person name="Mcclelland W.D."/>
            <person name="Brennan M.A."/>
            <person name="Trachtenberg A.M."/>
            <person name="Maclea K.S."/>
        </authorList>
    </citation>
    <scope>NUCLEOTIDE SEQUENCE [LARGE SCALE GENOMIC DNA]</scope>
    <source>
        <strain evidence="11 13">ATCC 700832</strain>
    </source>
</reference>
<evidence type="ECO:0000313" key="12">
    <source>
        <dbReference type="EMBL" id="TDW60239.1"/>
    </source>
</evidence>